<dbReference type="UniPathway" id="UPA00115">
    <property type="reaction ID" value="UER00409"/>
</dbReference>
<evidence type="ECO:0000256" key="6">
    <source>
        <dbReference type="ARBA" id="ARBA00020337"/>
    </source>
</evidence>
<evidence type="ECO:0000256" key="4">
    <source>
        <dbReference type="ARBA" id="ARBA00010662"/>
    </source>
</evidence>
<dbReference type="EC" id="3.1.1.31" evidence="5 7"/>
<evidence type="ECO:0000256" key="5">
    <source>
        <dbReference type="ARBA" id="ARBA00013198"/>
    </source>
</evidence>
<dbReference type="STRING" id="1437425.CSEC_0772"/>
<keyword evidence="7 9" id="KW-0378">Hydrolase</keyword>
<dbReference type="InterPro" id="IPR037171">
    <property type="entry name" value="NagB/RpiA_transferase-like"/>
</dbReference>
<protein>
    <recommendedName>
        <fullName evidence="6 7">6-phosphogluconolactonase</fullName>
        <shortName evidence="7">6PGL</shortName>
        <ecNumber evidence="5 7">3.1.1.31</ecNumber>
    </recommendedName>
</protein>
<dbReference type="NCBIfam" id="TIGR01198">
    <property type="entry name" value="pgl"/>
    <property type="match status" value="1"/>
</dbReference>
<evidence type="ECO:0000259" key="8">
    <source>
        <dbReference type="Pfam" id="PF01182"/>
    </source>
</evidence>
<comment type="catalytic activity">
    <reaction evidence="1 7">
        <text>6-phospho-D-glucono-1,5-lactone + H2O = 6-phospho-D-gluconate + H(+)</text>
        <dbReference type="Rhea" id="RHEA:12556"/>
        <dbReference type="ChEBI" id="CHEBI:15377"/>
        <dbReference type="ChEBI" id="CHEBI:15378"/>
        <dbReference type="ChEBI" id="CHEBI:57955"/>
        <dbReference type="ChEBI" id="CHEBI:58759"/>
        <dbReference type="EC" id="3.1.1.31"/>
    </reaction>
</comment>
<gene>
    <name evidence="7 9" type="primary">pgl</name>
    <name evidence="9" type="ORF">CSEC_0772</name>
</gene>
<dbReference type="GO" id="GO:0005975">
    <property type="term" value="P:carbohydrate metabolic process"/>
    <property type="evidence" value="ECO:0007669"/>
    <property type="project" value="UniProtKB-UniRule"/>
</dbReference>
<comment type="pathway">
    <text evidence="3 7">Carbohydrate degradation; pentose phosphate pathway; D-ribulose 5-phosphate from D-glucose 6-phosphate (oxidative stage): step 2/3.</text>
</comment>
<dbReference type="Gene3D" id="3.40.50.1360">
    <property type="match status" value="1"/>
</dbReference>
<sequence length="255" mass="28903">MRDIKTSFRIFDSKRKLVILPTAKESVEFAAHQFMAAYEKAIKDHGFFSVALSGGSTPKAIYRLLASDPYREAIDWKKVLIFFSDERAVPPDHPESNYRMALESGFSFLPIEEDQIFRMKAEGSMEVEAKAYEEIMDERLYKGKFDLMMLGLGEDAHTASLFPKTHALNARERKVVGNFVPKLNAWRMSLTFSCINEAREILIVALGKSKARAVEAVFFAPYDPNNYPAQGIGTPENNSLWVLDYESAGNLRNQI</sequence>
<dbReference type="Pfam" id="PF01182">
    <property type="entry name" value="Glucosamine_iso"/>
    <property type="match status" value="1"/>
</dbReference>
<proteinExistence type="inferred from homology"/>
<evidence type="ECO:0000313" key="9">
    <source>
        <dbReference type="EMBL" id="CDR33603.1"/>
    </source>
</evidence>
<dbReference type="EMBL" id="CCEJ010000003">
    <property type="protein sequence ID" value="CDR33603.1"/>
    <property type="molecule type" value="Genomic_DNA"/>
</dbReference>
<evidence type="ECO:0000256" key="1">
    <source>
        <dbReference type="ARBA" id="ARBA00000832"/>
    </source>
</evidence>
<dbReference type="GO" id="GO:0006098">
    <property type="term" value="P:pentose-phosphate shunt"/>
    <property type="evidence" value="ECO:0007669"/>
    <property type="project" value="UniProtKB-UniPathway"/>
</dbReference>
<comment type="similarity">
    <text evidence="4 7">Belongs to the glucosamine/galactosamine-6-phosphate isomerase family. 6-phosphogluconolactonase subfamily.</text>
</comment>
<dbReference type="SUPFAM" id="SSF100950">
    <property type="entry name" value="NagB/RpiA/CoA transferase-like"/>
    <property type="match status" value="1"/>
</dbReference>
<dbReference type="Proteomes" id="UP000031552">
    <property type="component" value="Unassembled WGS sequence"/>
</dbReference>
<dbReference type="RefSeq" id="WP_053331745.1">
    <property type="nucleotide sequence ID" value="NZ_CCEJ010000003.1"/>
</dbReference>
<dbReference type="InterPro" id="IPR039104">
    <property type="entry name" value="6PGL"/>
</dbReference>
<dbReference type="InterPro" id="IPR006148">
    <property type="entry name" value="Glc/Gal-6P_isomerase"/>
</dbReference>
<dbReference type="InterPro" id="IPR005900">
    <property type="entry name" value="6-phosphogluconolactonase_DevB"/>
</dbReference>
<dbReference type="eggNOG" id="COG0363">
    <property type="taxonomic scope" value="Bacteria"/>
</dbReference>
<evidence type="ECO:0000256" key="3">
    <source>
        <dbReference type="ARBA" id="ARBA00004961"/>
    </source>
</evidence>
<dbReference type="PANTHER" id="PTHR11054">
    <property type="entry name" value="6-PHOSPHOGLUCONOLACTONASE"/>
    <property type="match status" value="1"/>
</dbReference>
<evidence type="ECO:0000256" key="7">
    <source>
        <dbReference type="RuleBase" id="RU365095"/>
    </source>
</evidence>
<reference evidence="9" key="2">
    <citation type="submission" date="2014-09" db="EMBL/GenBank/DDBJ databases">
        <title>Criblamydia sequanensis harbors a mega-plasmid encoding arsenite resistance.</title>
        <authorList>
            <person name="Bertelli C."/>
            <person name="Goesmann A."/>
            <person name="Greub G."/>
        </authorList>
    </citation>
    <scope>NUCLEOTIDE SEQUENCE [LARGE SCALE GENOMIC DNA]</scope>
    <source>
        <strain evidence="9">CRIB-18</strain>
    </source>
</reference>
<dbReference type="OrthoDB" id="9810967at2"/>
<dbReference type="GO" id="GO:0017057">
    <property type="term" value="F:6-phosphogluconolactonase activity"/>
    <property type="evidence" value="ECO:0007669"/>
    <property type="project" value="UniProtKB-UniRule"/>
</dbReference>
<dbReference type="PANTHER" id="PTHR11054:SF0">
    <property type="entry name" value="6-PHOSPHOGLUCONOLACTONASE"/>
    <property type="match status" value="1"/>
</dbReference>
<evidence type="ECO:0000313" key="10">
    <source>
        <dbReference type="Proteomes" id="UP000031552"/>
    </source>
</evidence>
<dbReference type="AlphaFoldDB" id="A0A090D1L6"/>
<keyword evidence="10" id="KW-1185">Reference proteome</keyword>
<name>A0A090D1L6_9BACT</name>
<feature type="domain" description="Glucosamine/galactosamine-6-phosphate isomerase" evidence="8">
    <location>
        <begin position="22"/>
        <end position="240"/>
    </location>
</feature>
<evidence type="ECO:0000256" key="2">
    <source>
        <dbReference type="ARBA" id="ARBA00002681"/>
    </source>
</evidence>
<reference evidence="9" key="1">
    <citation type="submission" date="2013-12" db="EMBL/GenBank/DDBJ databases">
        <authorList>
            <person name="Linke B."/>
        </authorList>
    </citation>
    <scope>NUCLEOTIDE SEQUENCE [LARGE SCALE GENOMIC DNA]</scope>
    <source>
        <strain evidence="9">CRIB-18</strain>
    </source>
</reference>
<comment type="function">
    <text evidence="2 7">Hydrolysis of 6-phosphogluconolactone to 6-phosphogluconate.</text>
</comment>
<organism evidence="9 10">
    <name type="scientific">Candidatus Criblamydia sequanensis CRIB-18</name>
    <dbReference type="NCBI Taxonomy" id="1437425"/>
    <lineage>
        <taxon>Bacteria</taxon>
        <taxon>Pseudomonadati</taxon>
        <taxon>Chlamydiota</taxon>
        <taxon>Chlamydiia</taxon>
        <taxon>Parachlamydiales</taxon>
        <taxon>Candidatus Criblamydiaceae</taxon>
        <taxon>Candidatus Criblamydia</taxon>
    </lineage>
</organism>
<comment type="caution">
    <text evidence="9">The sequence shown here is derived from an EMBL/GenBank/DDBJ whole genome shotgun (WGS) entry which is preliminary data.</text>
</comment>
<accession>A0A090D1L6</accession>
<dbReference type="CDD" id="cd01400">
    <property type="entry name" value="6PGL"/>
    <property type="match status" value="1"/>
</dbReference>